<protein>
    <submittedName>
        <fullName evidence="1">Conjugal transfer protein</fullName>
    </submittedName>
</protein>
<name>A0ACC9CY50_9FIRM</name>
<gene>
    <name evidence="1" type="ORF">CGS49_12565</name>
</gene>
<dbReference type="EMBL" id="NMTR01000021">
    <property type="protein sequence ID" value="PDX60796.1"/>
    <property type="molecule type" value="Genomic_DNA"/>
</dbReference>
<dbReference type="Proteomes" id="UP000220959">
    <property type="component" value="Unassembled WGS sequence"/>
</dbReference>
<keyword evidence="2" id="KW-1185">Reference proteome</keyword>
<organism evidence="1 2">
    <name type="scientific">Faecalibacterium langellae</name>
    <dbReference type="NCBI Taxonomy" id="3435293"/>
    <lineage>
        <taxon>Bacteria</taxon>
        <taxon>Bacillati</taxon>
        <taxon>Bacillota</taxon>
        <taxon>Clostridia</taxon>
        <taxon>Eubacteriales</taxon>
        <taxon>Oscillospiraceae</taxon>
        <taxon>Faecalibacterium</taxon>
    </lineage>
</organism>
<evidence type="ECO:0000313" key="1">
    <source>
        <dbReference type="EMBL" id="PDX60796.1"/>
    </source>
</evidence>
<proteinExistence type="predicted"/>
<reference evidence="1 2" key="1">
    <citation type="journal article" date="2017" name="Front. Microbiol.">
        <title>New Insights into the Diversity of the Genus Faecalibacterium.</title>
        <authorList>
            <person name="Benevides L."/>
            <person name="Burman S."/>
            <person name="Martin R."/>
            <person name="Robert V."/>
            <person name="Thomas M."/>
            <person name="Miquel S."/>
            <person name="Chain F."/>
            <person name="Sokol H."/>
            <person name="Bermudez-Humaran L.G."/>
            <person name="Morrison M."/>
            <person name="Langella P."/>
            <person name="Azevedo V.A."/>
            <person name="Chatel J.M."/>
            <person name="Soares S."/>
        </authorList>
    </citation>
    <scope>NUCLEOTIDE SEQUENCE [LARGE SCALE GENOMIC DNA]</scope>
    <source>
        <strain evidence="2">CNCM I-4541</strain>
    </source>
</reference>
<evidence type="ECO:0000313" key="2">
    <source>
        <dbReference type="Proteomes" id="UP000220959"/>
    </source>
</evidence>
<accession>A0ACC9CY50</accession>
<comment type="caution">
    <text evidence="1">The sequence shown here is derived from an EMBL/GenBank/DDBJ whole genome shotgun (WGS) entry which is preliminary data.</text>
</comment>
<sequence length="57" mass="6698">MAKTDWIRCPKCGSKTRTMIREHTVLEDFPLFCPKCKYTCVIRFKDGKMEETVPEKA</sequence>